<organism evidence="1 2">
    <name type="scientific">Halogranum rubrum</name>
    <dbReference type="NCBI Taxonomy" id="553466"/>
    <lineage>
        <taxon>Archaea</taxon>
        <taxon>Methanobacteriati</taxon>
        <taxon>Methanobacteriota</taxon>
        <taxon>Stenosarchaea group</taxon>
        <taxon>Halobacteria</taxon>
        <taxon>Halobacteriales</taxon>
        <taxon>Haloferacaceae</taxon>
    </lineage>
</organism>
<protein>
    <submittedName>
        <fullName evidence="1">Uncharacterized protein</fullName>
    </submittedName>
</protein>
<dbReference type="STRING" id="553466.SAMN04487950_2771"/>
<accession>A0A1I4FFP4</accession>
<evidence type="ECO:0000313" key="1">
    <source>
        <dbReference type="EMBL" id="SFL15616.1"/>
    </source>
</evidence>
<sequence length="78" mass="9046">MAQFRANHSIARMDVVHGHSERFDAAKSGCTTRFVDGSETVEPIRLSRICSYHRERPPYVTRYQTLIVQTPDLLREIQ</sequence>
<dbReference type="AlphaFoldDB" id="A0A1I4FFP4"/>
<dbReference type="Proteomes" id="UP000199607">
    <property type="component" value="Unassembled WGS sequence"/>
</dbReference>
<name>A0A1I4FFP4_9EURY</name>
<evidence type="ECO:0000313" key="2">
    <source>
        <dbReference type="Proteomes" id="UP000199607"/>
    </source>
</evidence>
<proteinExistence type="predicted"/>
<keyword evidence="2" id="KW-1185">Reference proteome</keyword>
<reference evidence="2" key="1">
    <citation type="submission" date="2016-10" db="EMBL/GenBank/DDBJ databases">
        <authorList>
            <person name="Varghese N."/>
            <person name="Submissions S."/>
        </authorList>
    </citation>
    <scope>NUCLEOTIDE SEQUENCE [LARGE SCALE GENOMIC DNA]</scope>
    <source>
        <strain evidence="2">CGMCC 1.7738</strain>
    </source>
</reference>
<dbReference type="EMBL" id="FOTC01000002">
    <property type="protein sequence ID" value="SFL15616.1"/>
    <property type="molecule type" value="Genomic_DNA"/>
</dbReference>
<gene>
    <name evidence="1" type="ORF">SAMN04487950_2771</name>
</gene>